<accession>A0ABQ9HCL8</accession>
<organism evidence="1 2">
    <name type="scientific">Dryococelus australis</name>
    <dbReference type="NCBI Taxonomy" id="614101"/>
    <lineage>
        <taxon>Eukaryota</taxon>
        <taxon>Metazoa</taxon>
        <taxon>Ecdysozoa</taxon>
        <taxon>Arthropoda</taxon>
        <taxon>Hexapoda</taxon>
        <taxon>Insecta</taxon>
        <taxon>Pterygota</taxon>
        <taxon>Neoptera</taxon>
        <taxon>Polyneoptera</taxon>
        <taxon>Phasmatodea</taxon>
        <taxon>Verophasmatodea</taxon>
        <taxon>Anareolatae</taxon>
        <taxon>Phasmatidae</taxon>
        <taxon>Eurycanthinae</taxon>
        <taxon>Dryococelus</taxon>
    </lineage>
</organism>
<protein>
    <submittedName>
        <fullName evidence="1">Uncharacterized protein</fullName>
    </submittedName>
</protein>
<comment type="caution">
    <text evidence="1">The sequence shown here is derived from an EMBL/GenBank/DDBJ whole genome shotgun (WGS) entry which is preliminary data.</text>
</comment>
<sequence>MATFLTFSGGSCGVVARPLASHLGEPGSIPGAVDPGFSHVGIVPGRWHWSAGFLWDLPFPSPCSTLTSLHAHWLSRSRSPKNTSVILGIARFSSWEYRGSERNMKEWSEEVVGVPLTSKRVDTLSQIAGSGQGSTEAMTADVDYHSHYGLSIGLAICDSGIPGHRDGSGVEHHPIVR</sequence>
<dbReference type="EMBL" id="JARBHB010000006">
    <property type="protein sequence ID" value="KAJ8882041.1"/>
    <property type="molecule type" value="Genomic_DNA"/>
</dbReference>
<evidence type="ECO:0000313" key="2">
    <source>
        <dbReference type="Proteomes" id="UP001159363"/>
    </source>
</evidence>
<evidence type="ECO:0000313" key="1">
    <source>
        <dbReference type="EMBL" id="KAJ8882041.1"/>
    </source>
</evidence>
<proteinExistence type="predicted"/>
<dbReference type="Proteomes" id="UP001159363">
    <property type="component" value="Chromosome 5"/>
</dbReference>
<gene>
    <name evidence="1" type="ORF">PR048_018529</name>
</gene>
<reference evidence="1 2" key="1">
    <citation type="submission" date="2023-02" db="EMBL/GenBank/DDBJ databases">
        <title>LHISI_Scaffold_Assembly.</title>
        <authorList>
            <person name="Stuart O.P."/>
            <person name="Cleave R."/>
            <person name="Magrath M.J.L."/>
            <person name="Mikheyev A.S."/>
        </authorList>
    </citation>
    <scope>NUCLEOTIDE SEQUENCE [LARGE SCALE GENOMIC DNA]</scope>
    <source>
        <strain evidence="1">Daus_M_001</strain>
        <tissue evidence="1">Leg muscle</tissue>
    </source>
</reference>
<name>A0ABQ9HCL8_9NEOP</name>
<keyword evidence="2" id="KW-1185">Reference proteome</keyword>